<dbReference type="InterPro" id="IPR036188">
    <property type="entry name" value="FAD/NAD-bd_sf"/>
</dbReference>
<dbReference type="GO" id="GO:0005886">
    <property type="term" value="C:plasma membrane"/>
    <property type="evidence" value="ECO:0007669"/>
    <property type="project" value="TreeGrafter"/>
</dbReference>
<reference evidence="4 5" key="1">
    <citation type="submission" date="2014-03" db="EMBL/GenBank/DDBJ databases">
        <title>The draft genome sequence of Thioclava dalianensis DLFJ1-1.</title>
        <authorList>
            <person name="Lai Q."/>
            <person name="Shao Z."/>
        </authorList>
    </citation>
    <scope>NUCLEOTIDE SEQUENCE [LARGE SCALE GENOMIC DNA]</scope>
    <source>
        <strain evidence="4 5">DLFJ1-1</strain>
    </source>
</reference>
<evidence type="ECO:0000259" key="3">
    <source>
        <dbReference type="Pfam" id="PF01266"/>
    </source>
</evidence>
<feature type="domain" description="FAD dependent oxidoreductase" evidence="3">
    <location>
        <begin position="19"/>
        <end position="413"/>
    </location>
</feature>
<dbReference type="AlphaFoldDB" id="A0A074U9G0"/>
<dbReference type="Gene3D" id="3.30.9.10">
    <property type="entry name" value="D-Amino Acid Oxidase, subunit A, domain 2"/>
    <property type="match status" value="2"/>
</dbReference>
<evidence type="ECO:0000256" key="1">
    <source>
        <dbReference type="ARBA" id="ARBA00009410"/>
    </source>
</evidence>
<dbReference type="SUPFAM" id="SSF51905">
    <property type="entry name" value="FAD/NAD(P)-binding domain"/>
    <property type="match status" value="1"/>
</dbReference>
<dbReference type="GO" id="GO:0008718">
    <property type="term" value="F:D-amino-acid dehydrogenase activity"/>
    <property type="evidence" value="ECO:0007669"/>
    <property type="project" value="TreeGrafter"/>
</dbReference>
<dbReference type="RefSeq" id="WP_038061813.1">
    <property type="nucleotide sequence ID" value="NZ_JHEH01000002.1"/>
</dbReference>
<evidence type="ECO:0000256" key="2">
    <source>
        <dbReference type="ARBA" id="ARBA00023002"/>
    </source>
</evidence>
<keyword evidence="2" id="KW-0560">Oxidoreductase</keyword>
<name>A0A074U9G0_9RHOB</name>
<accession>A0A074U9G0</accession>
<evidence type="ECO:0000313" key="5">
    <source>
        <dbReference type="Proteomes" id="UP000027725"/>
    </source>
</evidence>
<dbReference type="EMBL" id="JHEH01000002">
    <property type="protein sequence ID" value="KEP71302.1"/>
    <property type="molecule type" value="Genomic_DNA"/>
</dbReference>
<dbReference type="Gene3D" id="3.50.50.60">
    <property type="entry name" value="FAD/NAD(P)-binding domain"/>
    <property type="match status" value="2"/>
</dbReference>
<gene>
    <name evidence="4" type="ORF">DL1_06830</name>
</gene>
<comment type="similarity">
    <text evidence="1">Belongs to the DadA oxidoreductase family.</text>
</comment>
<dbReference type="PANTHER" id="PTHR13847:SF280">
    <property type="entry name" value="D-AMINO ACID DEHYDROGENASE"/>
    <property type="match status" value="1"/>
</dbReference>
<dbReference type="Proteomes" id="UP000027725">
    <property type="component" value="Unassembled WGS sequence"/>
</dbReference>
<dbReference type="GO" id="GO:0005737">
    <property type="term" value="C:cytoplasm"/>
    <property type="evidence" value="ECO:0007669"/>
    <property type="project" value="TreeGrafter"/>
</dbReference>
<dbReference type="eggNOG" id="COG0665">
    <property type="taxonomic scope" value="Bacteria"/>
</dbReference>
<proteinExistence type="inferred from homology"/>
<dbReference type="STRING" id="1185766.SAMN05216224_101212"/>
<sequence length="442" mass="46966">MPAPLMHIETHSTLPAQADCVVIGGGVVGVSAAYWLARAGQKVVLLEKGRIGAEQSSRNWGWCRQQNRDSRELPLSTESLRLWEEMSRDIGEDLGFRRCGLLYLSNDEAEIEGWAKWGRFARGEGVDTRMLSAPEASARGAATGKGWAGGVWSPSDGTADPARAAPLIAKGVMQHGGVVLQNCAARGLELEAGHVSAVVTEAGPIRTRQVVMAGGAWASSFLHQRGIRFPQSAVRSSILSVGPGAAAEVPPALHTKGASVTRRTDGAFTMAISGSGTLDLTPGALKEARHFAPMALKRWRVLRPGGLQAWRAGFETRRHWALDKETPMERVRILDPVPSKALIAKTLSAARALMPALRELPVQATWAGYIDSTPDGVPVIDSDIGLPGATLAAGLSGHGFGIGPGVGHLVADLVLGRAPLTSVAQYRLARFEKSQWGKIAEF</sequence>
<comment type="caution">
    <text evidence="4">The sequence shown here is derived from an EMBL/GenBank/DDBJ whole genome shotgun (WGS) entry which is preliminary data.</text>
</comment>
<keyword evidence="5" id="KW-1185">Reference proteome</keyword>
<dbReference type="Pfam" id="PF01266">
    <property type="entry name" value="DAO"/>
    <property type="match status" value="1"/>
</dbReference>
<dbReference type="InterPro" id="IPR006076">
    <property type="entry name" value="FAD-dep_OxRdtase"/>
</dbReference>
<evidence type="ECO:0000313" key="4">
    <source>
        <dbReference type="EMBL" id="KEP71302.1"/>
    </source>
</evidence>
<dbReference type="PANTHER" id="PTHR13847">
    <property type="entry name" value="SARCOSINE DEHYDROGENASE-RELATED"/>
    <property type="match status" value="1"/>
</dbReference>
<dbReference type="OrthoDB" id="9787190at2"/>
<dbReference type="GO" id="GO:0055130">
    <property type="term" value="P:D-alanine catabolic process"/>
    <property type="evidence" value="ECO:0007669"/>
    <property type="project" value="TreeGrafter"/>
</dbReference>
<organism evidence="4 5">
    <name type="scientific">Thioclava dalianensis</name>
    <dbReference type="NCBI Taxonomy" id="1185766"/>
    <lineage>
        <taxon>Bacteria</taxon>
        <taxon>Pseudomonadati</taxon>
        <taxon>Pseudomonadota</taxon>
        <taxon>Alphaproteobacteria</taxon>
        <taxon>Rhodobacterales</taxon>
        <taxon>Paracoccaceae</taxon>
        <taxon>Thioclava</taxon>
    </lineage>
</organism>
<protein>
    <submittedName>
        <fullName evidence="4">D-amino acid oxidase</fullName>
    </submittedName>
</protein>